<organism evidence="2 3">
    <name type="scientific">Schistosoma margrebowiei</name>
    <dbReference type="NCBI Taxonomy" id="48269"/>
    <lineage>
        <taxon>Eukaryota</taxon>
        <taxon>Metazoa</taxon>
        <taxon>Spiralia</taxon>
        <taxon>Lophotrochozoa</taxon>
        <taxon>Platyhelminthes</taxon>
        <taxon>Trematoda</taxon>
        <taxon>Digenea</taxon>
        <taxon>Strigeidida</taxon>
        <taxon>Schistosomatoidea</taxon>
        <taxon>Schistosomatidae</taxon>
        <taxon>Schistosoma</taxon>
    </lineage>
</organism>
<evidence type="ECO:0000313" key="2">
    <source>
        <dbReference type="EMBL" id="VDO45473.1"/>
    </source>
</evidence>
<proteinExistence type="predicted"/>
<evidence type="ECO:0000313" key="3">
    <source>
        <dbReference type="Proteomes" id="UP000277204"/>
    </source>
</evidence>
<name>A0A183L8R7_9TREM</name>
<reference evidence="2 3" key="1">
    <citation type="submission" date="2018-11" db="EMBL/GenBank/DDBJ databases">
        <authorList>
            <consortium name="Pathogen Informatics"/>
        </authorList>
    </citation>
    <scope>NUCLEOTIDE SEQUENCE [LARGE SCALE GENOMIC DNA]</scope>
    <source>
        <strain evidence="2 3">Zambia</strain>
    </source>
</reference>
<dbReference type="Proteomes" id="UP000277204">
    <property type="component" value="Unassembled WGS sequence"/>
</dbReference>
<evidence type="ECO:0000256" key="1">
    <source>
        <dbReference type="SAM" id="MobiDB-lite"/>
    </source>
</evidence>
<accession>A0A183L8R7</accession>
<dbReference type="EMBL" id="UZAI01000030">
    <property type="protein sequence ID" value="VDO45473.1"/>
    <property type="molecule type" value="Genomic_DNA"/>
</dbReference>
<feature type="region of interest" description="Disordered" evidence="1">
    <location>
        <begin position="48"/>
        <end position="77"/>
    </location>
</feature>
<protein>
    <submittedName>
        <fullName evidence="2">Uncharacterized protein</fullName>
    </submittedName>
</protein>
<sequence length="77" mass="8786">MANKSYISTIEEHMEHKTTICQPISKSESSIQTSRQFYYTKLKLGELSKPSSGSYKLSTQDTQHSLAEYHQQQPTMG</sequence>
<dbReference type="AlphaFoldDB" id="A0A183L8R7"/>
<feature type="compositionally biased region" description="Polar residues" evidence="1">
    <location>
        <begin position="49"/>
        <end position="77"/>
    </location>
</feature>
<keyword evidence="3" id="KW-1185">Reference proteome</keyword>
<gene>
    <name evidence="2" type="ORF">SMRZ_LOCUS192</name>
</gene>